<dbReference type="PANTHER" id="PTHR24198">
    <property type="entry name" value="ANKYRIN REPEAT AND PROTEIN KINASE DOMAIN-CONTAINING PROTEIN"/>
    <property type="match status" value="1"/>
</dbReference>
<name>A0ABR2UWK2_9PEZI</name>
<organism evidence="5 6">
    <name type="scientific">Seiridium unicorne</name>
    <dbReference type="NCBI Taxonomy" id="138068"/>
    <lineage>
        <taxon>Eukaryota</taxon>
        <taxon>Fungi</taxon>
        <taxon>Dikarya</taxon>
        <taxon>Ascomycota</taxon>
        <taxon>Pezizomycotina</taxon>
        <taxon>Sordariomycetes</taxon>
        <taxon>Xylariomycetidae</taxon>
        <taxon>Amphisphaeriales</taxon>
        <taxon>Sporocadaceae</taxon>
        <taxon>Seiridium</taxon>
    </lineage>
</organism>
<gene>
    <name evidence="5" type="ORF">SUNI508_01051</name>
</gene>
<reference evidence="5 6" key="1">
    <citation type="journal article" date="2024" name="J. Plant Pathol.">
        <title>Sequence and assembly of the genome of Seiridium unicorne, isolate CBS 538.82, causal agent of cypress canker disease.</title>
        <authorList>
            <person name="Scali E."/>
            <person name="Rocca G.D."/>
            <person name="Danti R."/>
            <person name="Garbelotto M."/>
            <person name="Barberini S."/>
            <person name="Baroncelli R."/>
            <person name="Emiliani G."/>
        </authorList>
    </citation>
    <scope>NUCLEOTIDE SEQUENCE [LARGE SCALE GENOMIC DNA]</scope>
    <source>
        <strain evidence="5 6">BM-138-508</strain>
    </source>
</reference>
<dbReference type="Pfam" id="PF14420">
    <property type="entry name" value="Clr5"/>
    <property type="match status" value="1"/>
</dbReference>
<dbReference type="PANTHER" id="PTHR24198:SF165">
    <property type="entry name" value="ANKYRIN REPEAT-CONTAINING PROTEIN-RELATED"/>
    <property type="match status" value="1"/>
</dbReference>
<keyword evidence="1" id="KW-0677">Repeat</keyword>
<evidence type="ECO:0000256" key="1">
    <source>
        <dbReference type="ARBA" id="ARBA00022737"/>
    </source>
</evidence>
<protein>
    <recommendedName>
        <fullName evidence="4">Clr5 domain-containing protein</fullName>
    </recommendedName>
</protein>
<evidence type="ECO:0000256" key="3">
    <source>
        <dbReference type="PROSITE-ProRule" id="PRU00023"/>
    </source>
</evidence>
<dbReference type="SMART" id="SM00248">
    <property type="entry name" value="ANK"/>
    <property type="match status" value="14"/>
</dbReference>
<evidence type="ECO:0000313" key="5">
    <source>
        <dbReference type="EMBL" id="KAK9419074.1"/>
    </source>
</evidence>
<evidence type="ECO:0000259" key="4">
    <source>
        <dbReference type="Pfam" id="PF14420"/>
    </source>
</evidence>
<comment type="caution">
    <text evidence="5">The sequence shown here is derived from an EMBL/GenBank/DDBJ whole genome shotgun (WGS) entry which is preliminary data.</text>
</comment>
<dbReference type="PROSITE" id="PS50088">
    <property type="entry name" value="ANK_REPEAT"/>
    <property type="match status" value="2"/>
</dbReference>
<dbReference type="Proteomes" id="UP001408356">
    <property type="component" value="Unassembled WGS sequence"/>
</dbReference>
<dbReference type="SUPFAM" id="SSF48403">
    <property type="entry name" value="Ankyrin repeat"/>
    <property type="match status" value="2"/>
</dbReference>
<evidence type="ECO:0000313" key="6">
    <source>
        <dbReference type="Proteomes" id="UP001408356"/>
    </source>
</evidence>
<dbReference type="InterPro" id="IPR025676">
    <property type="entry name" value="Clr5_dom"/>
</dbReference>
<feature type="repeat" description="ANK" evidence="3">
    <location>
        <begin position="1191"/>
        <end position="1223"/>
    </location>
</feature>
<evidence type="ECO:0000256" key="2">
    <source>
        <dbReference type="ARBA" id="ARBA00023043"/>
    </source>
</evidence>
<keyword evidence="2 3" id="KW-0040">ANK repeat</keyword>
<keyword evidence="6" id="KW-1185">Reference proteome</keyword>
<dbReference type="EMBL" id="JARVKF010000330">
    <property type="protein sequence ID" value="KAK9419074.1"/>
    <property type="molecule type" value="Genomic_DNA"/>
</dbReference>
<dbReference type="Gene3D" id="1.25.40.20">
    <property type="entry name" value="Ankyrin repeat-containing domain"/>
    <property type="match status" value="2"/>
</dbReference>
<dbReference type="InterPro" id="IPR036770">
    <property type="entry name" value="Ankyrin_rpt-contain_sf"/>
</dbReference>
<dbReference type="InterPro" id="IPR002110">
    <property type="entry name" value="Ankyrin_rpt"/>
</dbReference>
<dbReference type="Pfam" id="PF12796">
    <property type="entry name" value="Ank_2"/>
    <property type="match status" value="2"/>
</dbReference>
<sequence length="1390" mass="156062">MTRVPMSPHDWDDYRDRIWCWYMVEDKELLEVLEILREDGFDVKKGQLEYRLKGWKMSKNITLPEAKWMSSQIAIRNKDNKPTAFVRSGKLLSESQVKKAVDRHLLPTLKTKFITDTSSPPNPFPMDLLACSPGPAKFGEDFWQALSSGSYLPWIRFQVALLDRSIRINIMPDSRAQPFQAELLSGIIGATPFVTGDIPICRIAATLGQVVPELYPGQHVRRVHSIVKSSPQSKTDALELLLFQLSNNFLGDKPYNTLISNPDPDSEKIIHLIGSLGLDNASAIRSLFKIAAFQPTVAAALDQFWLAACRTQHVKILYILSTENKYPENGETKEHLEFQNSLVIYKSIAFRSLSLAKTLLTAPISTSVSSMLEEDGALFIQRCASCPDHVFSTEMATLLIRSGVKIVNIRHYKHYLFQSALFRTLKRGNVALAHLLIDHGVDISFQDSRTVELAINYNYPKRGRLPRSNTCVIRDETVLTASIVPFIPSGMQSIRLVYSEMNDTLKSSGDAEEVAIMSYFSLTKKIPAMKNAPVWLRDAADITKPVPIDIIILAAMYGYDKLLQKLIHNKDDLNQSNQQSMWPLCAAAMGNKLSTCRYLLEKGADPNFKPPRCNTWSGPLHQAVYNNSEDLVRLFIEFGIDIEDPCALEDEQIFIGNFAHMRGTTSALTAATALRKENISLLLVLHNADISPLAFYVAVRNGQHDLVGMMLRTVLPVEVIDCRIATTFQSEPGLQCIRRKSPIQAALENHDLEMCDILLGMSDVVLSYDMLPAAASAGNLKPVLRILETQRLTEDDQYISEGLDRALEHGHSEAAHILIRAGAEMDHSALITAFGSCPVRSLQAFIETWEMSSFKKREEPLDISSILHEAFANTNNDVVEFVLRKYPEAYSSGALCLAVKRAVRLSDFGEKTPLYDLLRRRRKVDSLYIDPVLENTALALAAYWNVPEELLISLLERPCPEALSFIPEEQLWKNRYSKLLFATLVDRLSMDVSLGLKKDETCLWPVWRERVERTASPLFLAVKGRNYKAISKMIAQGYRPDENTVKAAITHTTDSDMLELIICSCKYIPHGQEQQGLRESLTALRVAVIKKNRHAVTVLLRQNVDVNALSYSRRNHPERTVLQAAVEALRFQDDQRLIQQLLEAGADPNAPAHFDGGYTALQIAAGQGRIALAQQLIDFGADVNAPRAISRGWTCLENAADKGRLDMVQYLLNAGAATNGKGKIQYIRSLILALRKGHAAISQILRQHRAWDDVDHSLFADVGILHYGIFLHPLEYTPDEIRELRSFCISNLGRSRFWPEDPFAEQDRGNENAPDVTEVSLISVADSVPDFQPDYDMLENEQYSLGHGEHPSSNIQTSSLDSSIGPRMPLHPLFLQSNSVDFHERIHEIE</sequence>
<dbReference type="PROSITE" id="PS50297">
    <property type="entry name" value="ANK_REP_REGION"/>
    <property type="match status" value="2"/>
</dbReference>
<feature type="domain" description="Clr5" evidence="4">
    <location>
        <begin position="8"/>
        <end position="59"/>
    </location>
</feature>
<accession>A0ABR2UWK2</accession>
<proteinExistence type="predicted"/>
<feature type="repeat" description="ANK" evidence="3">
    <location>
        <begin position="1156"/>
        <end position="1188"/>
    </location>
</feature>